<dbReference type="Proteomes" id="UP000284842">
    <property type="component" value="Unassembled WGS sequence"/>
</dbReference>
<dbReference type="PANTHER" id="PTHR12755">
    <property type="entry name" value="CLEAVAGE/POLYADENYLATION FACTOR IA SUBUNIT CLP1P"/>
    <property type="match status" value="1"/>
</dbReference>
<feature type="domain" description="Clp1 P-loop" evidence="9">
    <location>
        <begin position="379"/>
        <end position="524"/>
    </location>
</feature>
<dbReference type="GO" id="GO:0005524">
    <property type="term" value="F:ATP binding"/>
    <property type="evidence" value="ECO:0007669"/>
    <property type="project" value="UniProtKB-KW"/>
</dbReference>
<keyword evidence="5" id="KW-0547">Nucleotide-binding</keyword>
<dbReference type="InParanoid" id="A0A409VQP9"/>
<gene>
    <name evidence="10" type="ORF">CVT24_005579</name>
</gene>
<dbReference type="GO" id="GO:0051731">
    <property type="term" value="F:polynucleotide 5'-hydroxyl-kinase activity"/>
    <property type="evidence" value="ECO:0007669"/>
    <property type="project" value="InterPro"/>
</dbReference>
<dbReference type="Pfam" id="PF16575">
    <property type="entry name" value="CLP1_P"/>
    <property type="match status" value="1"/>
</dbReference>
<dbReference type="Gene3D" id="3.40.50.300">
    <property type="entry name" value="P-loop containing nucleotide triphosphate hydrolases"/>
    <property type="match status" value="1"/>
</dbReference>
<organism evidence="10 11">
    <name type="scientific">Panaeolus cyanescens</name>
    <dbReference type="NCBI Taxonomy" id="181874"/>
    <lineage>
        <taxon>Eukaryota</taxon>
        <taxon>Fungi</taxon>
        <taxon>Dikarya</taxon>
        <taxon>Basidiomycota</taxon>
        <taxon>Agaricomycotina</taxon>
        <taxon>Agaricomycetes</taxon>
        <taxon>Agaricomycetidae</taxon>
        <taxon>Agaricales</taxon>
        <taxon>Agaricineae</taxon>
        <taxon>Galeropsidaceae</taxon>
        <taxon>Panaeolus</taxon>
    </lineage>
</organism>
<dbReference type="AlphaFoldDB" id="A0A409VQP9"/>
<evidence type="ECO:0000256" key="1">
    <source>
        <dbReference type="ARBA" id="ARBA00011003"/>
    </source>
</evidence>
<reference evidence="10 11" key="1">
    <citation type="journal article" date="2018" name="Evol. Lett.">
        <title>Horizontal gene cluster transfer increased hallucinogenic mushroom diversity.</title>
        <authorList>
            <person name="Reynolds H.T."/>
            <person name="Vijayakumar V."/>
            <person name="Gluck-Thaler E."/>
            <person name="Korotkin H.B."/>
            <person name="Matheny P.B."/>
            <person name="Slot J.C."/>
        </authorList>
    </citation>
    <scope>NUCLEOTIDE SEQUENCE [LARGE SCALE GENOMIC DNA]</scope>
    <source>
        <strain evidence="10 11">2629</strain>
    </source>
</reference>
<evidence type="ECO:0000256" key="8">
    <source>
        <dbReference type="SAM" id="MobiDB-lite"/>
    </source>
</evidence>
<dbReference type="PANTHER" id="PTHR12755:SF3">
    <property type="entry name" value="POLYNUCLEOTIDE 5'-HYDROXYL-KINASE NOL9"/>
    <property type="match status" value="1"/>
</dbReference>
<comment type="caution">
    <text evidence="10">The sequence shown here is derived from an EMBL/GenBank/DDBJ whole genome shotgun (WGS) entry which is preliminary data.</text>
</comment>
<feature type="compositionally biased region" description="Low complexity" evidence="8">
    <location>
        <begin position="1"/>
        <end position="24"/>
    </location>
</feature>
<evidence type="ECO:0000256" key="7">
    <source>
        <dbReference type="ARBA" id="ARBA00022840"/>
    </source>
</evidence>
<protein>
    <recommendedName>
        <fullName evidence="3">Polynucleotide 5'-hydroxyl-kinase GRC3</fullName>
    </recommendedName>
    <alternativeName>
        <fullName evidence="2">Polynucleotide 5'-hydroxyl-kinase grc3</fullName>
    </alternativeName>
</protein>
<keyword evidence="4" id="KW-0808">Transferase</keyword>
<dbReference type="FunCoup" id="A0A409VQP9">
    <property type="interactions" value="228"/>
</dbReference>
<evidence type="ECO:0000259" key="9">
    <source>
        <dbReference type="Pfam" id="PF16575"/>
    </source>
</evidence>
<feature type="compositionally biased region" description="Acidic residues" evidence="8">
    <location>
        <begin position="95"/>
        <end position="115"/>
    </location>
</feature>
<dbReference type="STRING" id="181874.A0A409VQP9"/>
<dbReference type="InterPro" id="IPR045116">
    <property type="entry name" value="Clp1/Grc3"/>
</dbReference>
<dbReference type="GO" id="GO:0005634">
    <property type="term" value="C:nucleus"/>
    <property type="evidence" value="ECO:0007669"/>
    <property type="project" value="TreeGrafter"/>
</dbReference>
<dbReference type="OrthoDB" id="2405412at2759"/>
<evidence type="ECO:0000313" key="10">
    <source>
        <dbReference type="EMBL" id="PPQ68567.1"/>
    </source>
</evidence>
<evidence type="ECO:0000256" key="5">
    <source>
        <dbReference type="ARBA" id="ARBA00022741"/>
    </source>
</evidence>
<dbReference type="EMBL" id="NHTK01006005">
    <property type="protein sequence ID" value="PPQ68567.1"/>
    <property type="molecule type" value="Genomic_DNA"/>
</dbReference>
<evidence type="ECO:0000256" key="6">
    <source>
        <dbReference type="ARBA" id="ARBA00022777"/>
    </source>
</evidence>
<proteinExistence type="inferred from homology"/>
<keyword evidence="7" id="KW-0067">ATP-binding</keyword>
<comment type="similarity">
    <text evidence="1">Belongs to the Clp1 family. NOL9/GRC3 subfamily.</text>
</comment>
<accession>A0A409VQP9</accession>
<evidence type="ECO:0000256" key="4">
    <source>
        <dbReference type="ARBA" id="ARBA00022679"/>
    </source>
</evidence>
<keyword evidence="11" id="KW-1185">Reference proteome</keyword>
<evidence type="ECO:0000256" key="3">
    <source>
        <dbReference type="ARBA" id="ARBA00019824"/>
    </source>
</evidence>
<sequence length="819" mass="88704">MISAVAARKAALAAQQAASTSQVPADRDASTSTVEQPPSKPPSSVSKPPSTKRKPSTQKSRPEPKKLRKSKKRLPNDSMDVFREQTDVIDLGSGDSDEDVMDIGMSEDSDADFDSEQNIPSNRQSKRAWSPSMPLKDGSNSDSSLDDDDINGSEPFAGLDVTTLLPTSRNTRGPHIPQNEGVLSASTFEPSIDENLFFLTEEETQTLGYTGTSTLVGLNFHDTLCLLGTCTFVLVQGSLEVNGVCIRPSSQRHQMFAPRSSALPFFKCGSEKLPPFPLPASISPRLQELFGHRVVIMFQSLQTGVESLGKACRTFENVFELPRWPNDCGQKPFKIPGLSMVSKQTKDLQPFSPLASWSKALHDLAPSTSTHTGVYLIKGPKNTGKSTFSRNIVNHLLTQYRQVAYLECDIGQSEFTPGGMVALNIVSSPIFGPPFTHPTVPFSSHYVGHTTPRSSPSYYLDCILACIQKYRSEIQVCPDDMDDEMDSRISEFIPLVVNTMGWTKGLGADLTQKIQAMVEPTDIFDIQPTSHHATPHALPPVIGHQGQYTAYQNGSLIPDQGARTHILEQAPPTSLAGFTSADHRAISMLSYFFATFKPTKPGFTGTGDVGQWEVSGWDVSRPLCAIPPYSIDCSVAFDKVVLTGAGTEDVVASEIGRVLNGAIVGLVSCEAGALDIDDGLSDGQGNLSSGIPYSQQALPPLPQASNCIGIALVRGVSDPIVTENMTGTRAQPTTNLHLLTPLPPPLLSQANARILVKGELELPVWGMLDFRHDRDGDLGYVAGVERDKVPYLQWGKGPEGVIGGDKKRIRRNLMRKGQS</sequence>
<evidence type="ECO:0000313" key="11">
    <source>
        <dbReference type="Proteomes" id="UP000284842"/>
    </source>
</evidence>
<dbReference type="GO" id="GO:0000448">
    <property type="term" value="P:cleavage in ITS2 between 5.8S rRNA and LSU-rRNA of tricistronic rRNA transcript (SSU-rRNA, 5.8S rRNA, LSU-rRNA)"/>
    <property type="evidence" value="ECO:0007669"/>
    <property type="project" value="TreeGrafter"/>
</dbReference>
<evidence type="ECO:0000256" key="2">
    <source>
        <dbReference type="ARBA" id="ARBA00018706"/>
    </source>
</evidence>
<dbReference type="InterPro" id="IPR032319">
    <property type="entry name" value="CLP1_P"/>
</dbReference>
<keyword evidence="6" id="KW-0418">Kinase</keyword>
<name>A0A409VQP9_9AGAR</name>
<dbReference type="InterPro" id="IPR027417">
    <property type="entry name" value="P-loop_NTPase"/>
</dbReference>
<feature type="region of interest" description="Disordered" evidence="8">
    <location>
        <begin position="1"/>
        <end position="158"/>
    </location>
</feature>